<sequence length="226" mass="25865">MDLQKYNYPIKSGYFYIPYSVYEAKVRTVKYINGEYTGKTSEHSRIVENVKNAFDVQLGIPTVDSSRKTVTKLPISKTEDYKLISNDELKYDIGPGNINNYKYASESTLLKNTDKLFRTILEGWSYSGTEDSWGGIDDIDAFKYREYVKEANIHKVVEETTITFIVNPNQIRYYINVQAKNKDYKINVSLGEFTNGRPNPLTAKGPSSWDSITFTVKGSVYDDLNS</sequence>
<dbReference type="EMBL" id="CP061336">
    <property type="protein sequence ID" value="QNU67827.1"/>
    <property type="molecule type" value="Genomic_DNA"/>
</dbReference>
<gene>
    <name evidence="1" type="ORF">EHE19_005035</name>
</gene>
<dbReference type="AlphaFoldDB" id="A0A7H1VR15"/>
<keyword evidence="2" id="KW-1185">Reference proteome</keyword>
<dbReference type="KEGG" id="rher:EHE19_005035"/>
<proteinExistence type="predicted"/>
<evidence type="ECO:0000313" key="1">
    <source>
        <dbReference type="EMBL" id="QNU67827.1"/>
    </source>
</evidence>
<evidence type="ECO:0000313" key="2">
    <source>
        <dbReference type="Proteomes" id="UP000306409"/>
    </source>
</evidence>
<name>A0A7H1VR15_9FIRM</name>
<organism evidence="1 2">
    <name type="scientific">Ruminiclostridium herbifermentans</name>
    <dbReference type="NCBI Taxonomy" id="2488810"/>
    <lineage>
        <taxon>Bacteria</taxon>
        <taxon>Bacillati</taxon>
        <taxon>Bacillota</taxon>
        <taxon>Clostridia</taxon>
        <taxon>Eubacteriales</taxon>
        <taxon>Oscillospiraceae</taxon>
        <taxon>Ruminiclostridium</taxon>
    </lineage>
</organism>
<reference evidence="1 2" key="1">
    <citation type="submission" date="2020-09" db="EMBL/GenBank/DDBJ databases">
        <title>Characterization and genome sequencing of Ruminiclostridium sp. nov. MA18.</title>
        <authorList>
            <person name="Rettenmaier R."/>
            <person name="Kowollik M.-L."/>
            <person name="Liebl W."/>
            <person name="Zverlov V."/>
        </authorList>
    </citation>
    <scope>NUCLEOTIDE SEQUENCE [LARGE SCALE GENOMIC DNA]</scope>
    <source>
        <strain evidence="1 2">MA18</strain>
    </source>
</reference>
<accession>A0A7H1VR15</accession>
<protein>
    <submittedName>
        <fullName evidence="1">Uncharacterized protein</fullName>
    </submittedName>
</protein>
<dbReference type="Proteomes" id="UP000306409">
    <property type="component" value="Chromosome"/>
</dbReference>